<dbReference type="InterPro" id="IPR036852">
    <property type="entry name" value="Peptidase_S8/S53_dom_sf"/>
</dbReference>
<proteinExistence type="inferred from homology"/>
<feature type="chain" id="PRO_5016060869" evidence="7">
    <location>
        <begin position="39"/>
        <end position="395"/>
    </location>
</feature>
<dbReference type="InterPro" id="IPR022398">
    <property type="entry name" value="Peptidase_S8_His-AS"/>
</dbReference>
<dbReference type="EMBL" id="UAPR01000019">
    <property type="protein sequence ID" value="SPT56551.1"/>
    <property type="molecule type" value="Genomic_DNA"/>
</dbReference>
<dbReference type="AlphaFoldDB" id="A0A2X0VSC7"/>
<dbReference type="GO" id="GO:0006508">
    <property type="term" value="P:proteolysis"/>
    <property type="evidence" value="ECO:0007669"/>
    <property type="project" value="UniProtKB-KW"/>
</dbReference>
<dbReference type="RefSeq" id="WP_111824529.1">
    <property type="nucleotide sequence ID" value="NZ_CP133472.1"/>
</dbReference>
<name>A0A2X0VSC7_9ACTO</name>
<dbReference type="InterPro" id="IPR023828">
    <property type="entry name" value="Peptidase_S8_Ser-AS"/>
</dbReference>
<organism evidence="9 10">
    <name type="scientific">Schaalia odontolytica</name>
    <dbReference type="NCBI Taxonomy" id="1660"/>
    <lineage>
        <taxon>Bacteria</taxon>
        <taxon>Bacillati</taxon>
        <taxon>Actinomycetota</taxon>
        <taxon>Actinomycetes</taxon>
        <taxon>Actinomycetales</taxon>
        <taxon>Actinomycetaceae</taxon>
        <taxon>Schaalia</taxon>
    </lineage>
</organism>
<keyword evidence="10" id="KW-1185">Reference proteome</keyword>
<evidence type="ECO:0000256" key="2">
    <source>
        <dbReference type="ARBA" id="ARBA00022670"/>
    </source>
</evidence>
<keyword evidence="7" id="KW-0732">Signal</keyword>
<dbReference type="InterPro" id="IPR015500">
    <property type="entry name" value="Peptidase_S8_subtilisin-rel"/>
</dbReference>
<evidence type="ECO:0000259" key="8">
    <source>
        <dbReference type="Pfam" id="PF00082"/>
    </source>
</evidence>
<feature type="region of interest" description="Disordered" evidence="6">
    <location>
        <begin position="85"/>
        <end position="106"/>
    </location>
</feature>
<evidence type="ECO:0000313" key="10">
    <source>
        <dbReference type="Proteomes" id="UP000250192"/>
    </source>
</evidence>
<dbReference type="PROSITE" id="PS51892">
    <property type="entry name" value="SUBTILASE"/>
    <property type="match status" value="1"/>
</dbReference>
<accession>A0A2X0VSC7</accession>
<evidence type="ECO:0000256" key="6">
    <source>
        <dbReference type="SAM" id="MobiDB-lite"/>
    </source>
</evidence>
<sequence>MGPPPMVTTTRTRIALSASCAAALALAMPIVEASPARAADTITAAEQPYFAYYHLDQARAKGYTGKGVTVAIIDGPVDVSRPELTGASISDKSPCPVNPSDDSRRHGTEVASLLVARGYGVAPDVTLNSYQTVTSGSAAESSCKDSAVIYKHASLINHAINDGAQIVNISITSKDRDASLKWAMARAMASGTIIVAGMGNNASDNDSGSLATWSGVVGVSAVDINGARADYSSWGQGVTTAAVGGPIKAYDYGTSQIIETNGTSISTPIVAGFLALARQKWPDATTNQLLQLLVHTTVNSDGTWNQYTGYGLASPATMINTDPSQYPDENPLADKGGGSSPTPEEVRQYADGIVDPSEIVYDNSYTYRGLDESTLTSPNNPYPTHIGTSPRYHTK</sequence>
<keyword evidence="4 5" id="KW-0720">Serine protease</keyword>
<evidence type="ECO:0000256" key="5">
    <source>
        <dbReference type="PROSITE-ProRule" id="PRU01240"/>
    </source>
</evidence>
<feature type="signal peptide" evidence="7">
    <location>
        <begin position="1"/>
        <end position="38"/>
    </location>
</feature>
<dbReference type="Proteomes" id="UP000250192">
    <property type="component" value="Unassembled WGS sequence"/>
</dbReference>
<keyword evidence="2 5" id="KW-0645">Protease</keyword>
<dbReference type="CDD" id="cd00306">
    <property type="entry name" value="Peptidases_S8_S53"/>
    <property type="match status" value="1"/>
</dbReference>
<dbReference type="Gene3D" id="3.40.50.200">
    <property type="entry name" value="Peptidase S8/S53 domain"/>
    <property type="match status" value="1"/>
</dbReference>
<feature type="active site" description="Charge relay system" evidence="5">
    <location>
        <position position="264"/>
    </location>
</feature>
<dbReference type="PROSITE" id="PS00138">
    <property type="entry name" value="SUBTILASE_SER"/>
    <property type="match status" value="1"/>
</dbReference>
<feature type="active site" description="Charge relay system" evidence="5">
    <location>
        <position position="106"/>
    </location>
</feature>
<evidence type="ECO:0000256" key="7">
    <source>
        <dbReference type="SAM" id="SignalP"/>
    </source>
</evidence>
<evidence type="ECO:0000256" key="3">
    <source>
        <dbReference type="ARBA" id="ARBA00022801"/>
    </source>
</evidence>
<dbReference type="SUPFAM" id="SSF52743">
    <property type="entry name" value="Subtilisin-like"/>
    <property type="match status" value="1"/>
</dbReference>
<dbReference type="OrthoDB" id="3266786at2"/>
<dbReference type="PRINTS" id="PR00723">
    <property type="entry name" value="SUBTILISIN"/>
</dbReference>
<dbReference type="GeneID" id="93757830"/>
<dbReference type="PROSITE" id="PS00137">
    <property type="entry name" value="SUBTILASE_HIS"/>
    <property type="match status" value="1"/>
</dbReference>
<dbReference type="PANTHER" id="PTHR43806:SF11">
    <property type="entry name" value="CEREVISIN-RELATED"/>
    <property type="match status" value="1"/>
</dbReference>
<feature type="domain" description="Peptidase S8/S53" evidence="8">
    <location>
        <begin position="65"/>
        <end position="311"/>
    </location>
</feature>
<evidence type="ECO:0000256" key="4">
    <source>
        <dbReference type="ARBA" id="ARBA00022825"/>
    </source>
</evidence>
<keyword evidence="3 5" id="KW-0378">Hydrolase</keyword>
<dbReference type="EC" id="3.4.21.62" evidence="9"/>
<evidence type="ECO:0000313" key="9">
    <source>
        <dbReference type="EMBL" id="SPT56551.1"/>
    </source>
</evidence>
<dbReference type="InterPro" id="IPR050131">
    <property type="entry name" value="Peptidase_S8_subtilisin-like"/>
</dbReference>
<protein>
    <submittedName>
        <fullName evidence="9">Subtilisin DY</fullName>
        <ecNumber evidence="9">3.4.21.62</ecNumber>
    </submittedName>
</protein>
<gene>
    <name evidence="9" type="primary">apr_6</name>
    <name evidence="9" type="ORF">NCTC9935_02095</name>
</gene>
<feature type="region of interest" description="Disordered" evidence="6">
    <location>
        <begin position="369"/>
        <end position="395"/>
    </location>
</feature>
<comment type="similarity">
    <text evidence="1 5">Belongs to the peptidase S8 family.</text>
</comment>
<dbReference type="Pfam" id="PF00082">
    <property type="entry name" value="Peptidase_S8"/>
    <property type="match status" value="1"/>
</dbReference>
<feature type="region of interest" description="Disordered" evidence="6">
    <location>
        <begin position="318"/>
        <end position="353"/>
    </location>
</feature>
<dbReference type="PANTHER" id="PTHR43806">
    <property type="entry name" value="PEPTIDASE S8"/>
    <property type="match status" value="1"/>
</dbReference>
<reference evidence="9 10" key="1">
    <citation type="submission" date="2018-06" db="EMBL/GenBank/DDBJ databases">
        <authorList>
            <consortium name="Pathogen Informatics"/>
            <person name="Doyle S."/>
        </authorList>
    </citation>
    <scope>NUCLEOTIDE SEQUENCE [LARGE SCALE GENOMIC DNA]</scope>
    <source>
        <strain evidence="9 10">NCTC9935</strain>
    </source>
</reference>
<feature type="active site" description="Charge relay system" evidence="5">
    <location>
        <position position="74"/>
    </location>
</feature>
<dbReference type="InterPro" id="IPR000209">
    <property type="entry name" value="Peptidase_S8/S53_dom"/>
</dbReference>
<dbReference type="GO" id="GO:0004252">
    <property type="term" value="F:serine-type endopeptidase activity"/>
    <property type="evidence" value="ECO:0007669"/>
    <property type="project" value="UniProtKB-UniRule"/>
</dbReference>
<evidence type="ECO:0000256" key="1">
    <source>
        <dbReference type="ARBA" id="ARBA00011073"/>
    </source>
</evidence>